<dbReference type="Gene3D" id="1.25.10.10">
    <property type="entry name" value="Leucine-rich Repeat Variant"/>
    <property type="match status" value="1"/>
</dbReference>
<dbReference type="AlphaFoldDB" id="A0A0A5G1N7"/>
<comment type="caution">
    <text evidence="2">The sequence shown here is derived from an EMBL/GenBank/DDBJ whole genome shotgun (WGS) entry which is preliminary data.</text>
</comment>
<reference evidence="2 3" key="1">
    <citation type="submission" date="2013-08" db="EMBL/GenBank/DDBJ databases">
        <authorList>
            <person name="Huang J."/>
            <person name="Wang G."/>
        </authorList>
    </citation>
    <scope>NUCLEOTIDE SEQUENCE [LARGE SCALE GENOMIC DNA]</scope>
    <source>
        <strain evidence="2 3">JSM 072002</strain>
    </source>
</reference>
<sequence length="349" mass="41612">MDLMEISIKMLIASIAIIMMIQVCLGVYISMKYKKKLRKTNRQETYMESVQQGWYDFFFGEHREVPDVLIPTNKEEIQVVEYIFLTYLNKFSNEGIREKVQHFANAYLHAHYAKQLKSVKWSIRMNALFRIFDFHIDRLKDECVKLENKKLSTEEWFQLFKIYAIFDVSGFLSKLANYPNSFSEHEYRKLINNVPLDSFVILFTHFKELPRACQLSIIDIVGLKRHSDHVPFLEEQIQSEDSEIRIRSLKAVYEIGWMIDLETYKPFVQSPIWEERLMVSKLFSRLPIEQTYPYMKKLLEDESWWVRSETAHSIARVKNGEDKLLEFLQTSNDSYALEMVQEILQKGYE</sequence>
<evidence type="ECO:0008006" key="4">
    <source>
        <dbReference type="Google" id="ProtNLM"/>
    </source>
</evidence>
<evidence type="ECO:0000313" key="2">
    <source>
        <dbReference type="EMBL" id="KGX84980.1"/>
    </source>
</evidence>
<dbReference type="InterPro" id="IPR016024">
    <property type="entry name" value="ARM-type_fold"/>
</dbReference>
<evidence type="ECO:0000256" key="1">
    <source>
        <dbReference type="SAM" id="Phobius"/>
    </source>
</evidence>
<dbReference type="STRING" id="1385512.N784_11435"/>
<dbReference type="EMBL" id="AVPG01000028">
    <property type="protein sequence ID" value="KGX84980.1"/>
    <property type="molecule type" value="Genomic_DNA"/>
</dbReference>
<protein>
    <recommendedName>
        <fullName evidence="4">HEAT repeat domain-containing protein</fullName>
    </recommendedName>
</protein>
<dbReference type="InterPro" id="IPR011989">
    <property type="entry name" value="ARM-like"/>
</dbReference>
<evidence type="ECO:0000313" key="3">
    <source>
        <dbReference type="Proteomes" id="UP000030401"/>
    </source>
</evidence>
<dbReference type="SUPFAM" id="SSF48371">
    <property type="entry name" value="ARM repeat"/>
    <property type="match status" value="1"/>
</dbReference>
<feature type="transmembrane region" description="Helical" evidence="1">
    <location>
        <begin position="6"/>
        <end position="29"/>
    </location>
</feature>
<gene>
    <name evidence="2" type="ORF">N784_11435</name>
</gene>
<dbReference type="eggNOG" id="COG1413">
    <property type="taxonomic scope" value="Bacteria"/>
</dbReference>
<keyword evidence="1" id="KW-1133">Transmembrane helix</keyword>
<keyword evidence="3" id="KW-1185">Reference proteome</keyword>
<name>A0A0A5G1N7_9BACI</name>
<dbReference type="Proteomes" id="UP000030401">
    <property type="component" value="Unassembled WGS sequence"/>
</dbReference>
<proteinExistence type="predicted"/>
<keyword evidence="1" id="KW-0812">Transmembrane</keyword>
<keyword evidence="1" id="KW-0472">Membrane</keyword>
<accession>A0A0A5G1N7</accession>
<dbReference type="OrthoDB" id="2112914at2"/>
<organism evidence="2 3">
    <name type="scientific">Pontibacillus litoralis JSM 072002</name>
    <dbReference type="NCBI Taxonomy" id="1385512"/>
    <lineage>
        <taxon>Bacteria</taxon>
        <taxon>Bacillati</taxon>
        <taxon>Bacillota</taxon>
        <taxon>Bacilli</taxon>
        <taxon>Bacillales</taxon>
        <taxon>Bacillaceae</taxon>
        <taxon>Pontibacillus</taxon>
    </lineage>
</organism>